<accession>A0ABT2GL01</accession>
<comment type="caution">
    <text evidence="6">The sequence shown here is derived from an EMBL/GenBank/DDBJ whole genome shotgun (WGS) entry which is preliminary data.</text>
</comment>
<feature type="compositionally biased region" description="Basic residues" evidence="5">
    <location>
        <begin position="259"/>
        <end position="277"/>
    </location>
</feature>
<protein>
    <recommendedName>
        <fullName evidence="8">LysR family transcriptional regulator</fullName>
    </recommendedName>
</protein>
<proteinExistence type="inferred from homology"/>
<feature type="region of interest" description="Disordered" evidence="5">
    <location>
        <begin position="255"/>
        <end position="277"/>
    </location>
</feature>
<dbReference type="Proteomes" id="UP001165580">
    <property type="component" value="Unassembled WGS sequence"/>
</dbReference>
<dbReference type="RefSeq" id="WP_259487483.1">
    <property type="nucleotide sequence ID" value="NZ_JANTEZ010000007.1"/>
</dbReference>
<evidence type="ECO:0000313" key="6">
    <source>
        <dbReference type="EMBL" id="MCS5715980.1"/>
    </source>
</evidence>
<evidence type="ECO:0000313" key="7">
    <source>
        <dbReference type="Proteomes" id="UP001165580"/>
    </source>
</evidence>
<dbReference type="EMBL" id="JANTEZ010000007">
    <property type="protein sequence ID" value="MCS5715980.1"/>
    <property type="molecule type" value="Genomic_DNA"/>
</dbReference>
<dbReference type="PANTHER" id="PTHR30346:SF0">
    <property type="entry name" value="HCA OPERON TRANSCRIPTIONAL ACTIVATOR HCAR"/>
    <property type="match status" value="1"/>
</dbReference>
<feature type="region of interest" description="Disordered" evidence="5">
    <location>
        <begin position="56"/>
        <end position="90"/>
    </location>
</feature>
<name>A0ABT2GL01_9MICO</name>
<keyword evidence="4" id="KW-0804">Transcription</keyword>
<keyword evidence="2" id="KW-0805">Transcription regulation</keyword>
<evidence type="ECO:0000256" key="5">
    <source>
        <dbReference type="SAM" id="MobiDB-lite"/>
    </source>
</evidence>
<keyword evidence="3" id="KW-0238">DNA-binding</keyword>
<reference evidence="6" key="1">
    <citation type="submission" date="2022-08" db="EMBL/GenBank/DDBJ databases">
        <authorList>
            <person name="Deng Y."/>
            <person name="Han X.-F."/>
            <person name="Zhang Y.-Q."/>
        </authorList>
    </citation>
    <scope>NUCLEOTIDE SEQUENCE</scope>
    <source>
        <strain evidence="6">CPCC 205716</strain>
    </source>
</reference>
<dbReference type="PANTHER" id="PTHR30346">
    <property type="entry name" value="TRANSCRIPTIONAL DUAL REGULATOR HCAR-RELATED"/>
    <property type="match status" value="1"/>
</dbReference>
<keyword evidence="7" id="KW-1185">Reference proteome</keyword>
<organism evidence="6 7">
    <name type="scientific">Herbiconiux gentiana</name>
    <dbReference type="NCBI Taxonomy" id="2970912"/>
    <lineage>
        <taxon>Bacteria</taxon>
        <taxon>Bacillati</taxon>
        <taxon>Actinomycetota</taxon>
        <taxon>Actinomycetes</taxon>
        <taxon>Micrococcales</taxon>
        <taxon>Microbacteriaceae</taxon>
        <taxon>Herbiconiux</taxon>
    </lineage>
</organism>
<evidence type="ECO:0008006" key="8">
    <source>
        <dbReference type="Google" id="ProtNLM"/>
    </source>
</evidence>
<evidence type="ECO:0000256" key="4">
    <source>
        <dbReference type="ARBA" id="ARBA00023163"/>
    </source>
</evidence>
<dbReference type="Gene3D" id="3.40.190.10">
    <property type="entry name" value="Periplasmic binding protein-like II"/>
    <property type="match status" value="4"/>
</dbReference>
<evidence type="ECO:0000256" key="2">
    <source>
        <dbReference type="ARBA" id="ARBA00023015"/>
    </source>
</evidence>
<evidence type="ECO:0000256" key="1">
    <source>
        <dbReference type="ARBA" id="ARBA00009437"/>
    </source>
</evidence>
<evidence type="ECO:0000256" key="3">
    <source>
        <dbReference type="ARBA" id="ARBA00023125"/>
    </source>
</evidence>
<comment type="similarity">
    <text evidence="1">Belongs to the LysR transcriptional regulatory family.</text>
</comment>
<gene>
    <name evidence="6" type="ORF">NVV95_15660</name>
</gene>
<sequence>MVLRVAFVPGVTPSKWVRIWGERFPDERLELRALDTVALGATDELAVLFEVPDAPADASPSADVEPASEAPTSSGPADDEPASGPSSGPADVVIARLPVRTEGVHAIPLYEELPVVVVPADDEITAVDEIALDELEAMLGERLHAPAATPTGGPDAVALVAAGVGAVLLPKSLARLWARKDVDSRPVTGAPSTTVALVWRTDLPADRAALVAEFVGVVRGRTANTSRAAASAEPAVKQKPTAKAKARAAEVRAAEAKAKAARRKTVAPGRTRPRRAR</sequence>
<feature type="compositionally biased region" description="Low complexity" evidence="5">
    <location>
        <begin position="56"/>
        <end position="71"/>
    </location>
</feature>
<dbReference type="SUPFAM" id="SSF53850">
    <property type="entry name" value="Periplasmic binding protein-like II"/>
    <property type="match status" value="1"/>
</dbReference>